<feature type="compositionally biased region" description="Polar residues" evidence="1">
    <location>
        <begin position="32"/>
        <end position="49"/>
    </location>
</feature>
<feature type="region of interest" description="Disordered" evidence="1">
    <location>
        <begin position="1"/>
        <end position="49"/>
    </location>
</feature>
<dbReference type="Pfam" id="PF13489">
    <property type="entry name" value="Methyltransf_23"/>
    <property type="match status" value="1"/>
</dbReference>
<dbReference type="AlphaFoldDB" id="A0A4P9Y5M8"/>
<feature type="region of interest" description="Disordered" evidence="1">
    <location>
        <begin position="322"/>
        <end position="342"/>
    </location>
</feature>
<dbReference type="CDD" id="cd02440">
    <property type="entry name" value="AdoMet_MTases"/>
    <property type="match status" value="1"/>
</dbReference>
<keyword evidence="2" id="KW-0489">Methyltransferase</keyword>
<name>A0A4P9Y5M8_9FUNG</name>
<dbReference type="PANTHER" id="PTHR43591:SF24">
    <property type="entry name" value="2-METHOXY-6-POLYPRENYL-1,4-BENZOQUINOL METHYLASE, MITOCHONDRIAL"/>
    <property type="match status" value="1"/>
</dbReference>
<dbReference type="OrthoDB" id="2013972at2759"/>
<organism evidence="2 3">
    <name type="scientific">Piptocephalis cylindrospora</name>
    <dbReference type="NCBI Taxonomy" id="1907219"/>
    <lineage>
        <taxon>Eukaryota</taxon>
        <taxon>Fungi</taxon>
        <taxon>Fungi incertae sedis</taxon>
        <taxon>Zoopagomycota</taxon>
        <taxon>Zoopagomycotina</taxon>
        <taxon>Zoopagomycetes</taxon>
        <taxon>Zoopagales</taxon>
        <taxon>Piptocephalidaceae</taxon>
        <taxon>Piptocephalis</taxon>
    </lineage>
</organism>
<dbReference type="Proteomes" id="UP000267251">
    <property type="component" value="Unassembled WGS sequence"/>
</dbReference>
<keyword evidence="2" id="KW-0808">Transferase</keyword>
<feature type="compositionally biased region" description="Pro residues" evidence="1">
    <location>
        <begin position="332"/>
        <end position="342"/>
    </location>
</feature>
<dbReference type="EMBL" id="KZ987856">
    <property type="protein sequence ID" value="RKP14287.1"/>
    <property type="molecule type" value="Genomic_DNA"/>
</dbReference>
<protein>
    <submittedName>
        <fullName evidence="2">S-adenosyl-L-methionine-dependent methyltransferase</fullName>
    </submittedName>
</protein>
<dbReference type="GO" id="GO:0032259">
    <property type="term" value="P:methylation"/>
    <property type="evidence" value="ECO:0007669"/>
    <property type="project" value="UniProtKB-KW"/>
</dbReference>
<dbReference type="Gene3D" id="3.40.50.150">
    <property type="entry name" value="Vaccinia Virus protein VP39"/>
    <property type="match status" value="1"/>
</dbReference>
<dbReference type="SUPFAM" id="SSF53335">
    <property type="entry name" value="S-adenosyl-L-methionine-dependent methyltransferases"/>
    <property type="match status" value="1"/>
</dbReference>
<sequence length="342" mass="38216">MGNIKSKRPVSGIFQRKRSQSPQTDKAIASKGTASNKTPTSCGTSKSNRPFTAEEAPYVLPADLSEVDRLTQQHYMFRALLGSLHLAPFRKKLNKALDVGTGTGIWCMEMAEKHTDCQIVGVDIATIQPSTVVPSNCTFQVVNALEGLPEFQDNTFDFVFQRAMLGSYQDEQWPVQVAMYKRLCRPGGTVEMMEFDGHLKGFGEHGKRLNDLTEKMCLARGMNTYNAIRGKEYLEKEGFTDVHEVIKRLNFGSRHGNMGTLAVQDFEDLYKGLGVLMVQFNFIGEEELKQLIIDWKAEVEMEENETYIDLYVMYGTKAGEEEESVEAAPLADPVPPPSSSSN</sequence>
<gene>
    <name evidence="2" type="ORF">BJ684DRAFT_19288</name>
</gene>
<dbReference type="GO" id="GO:0008168">
    <property type="term" value="F:methyltransferase activity"/>
    <property type="evidence" value="ECO:0007669"/>
    <property type="project" value="UniProtKB-KW"/>
</dbReference>
<reference evidence="3" key="1">
    <citation type="journal article" date="2018" name="Nat. Microbiol.">
        <title>Leveraging single-cell genomics to expand the fungal tree of life.</title>
        <authorList>
            <person name="Ahrendt S.R."/>
            <person name="Quandt C.A."/>
            <person name="Ciobanu D."/>
            <person name="Clum A."/>
            <person name="Salamov A."/>
            <person name="Andreopoulos B."/>
            <person name="Cheng J.F."/>
            <person name="Woyke T."/>
            <person name="Pelin A."/>
            <person name="Henrissat B."/>
            <person name="Reynolds N.K."/>
            <person name="Benny G.L."/>
            <person name="Smith M.E."/>
            <person name="James T.Y."/>
            <person name="Grigoriev I.V."/>
        </authorList>
    </citation>
    <scope>NUCLEOTIDE SEQUENCE [LARGE SCALE GENOMIC DNA]</scope>
</reference>
<keyword evidence="3" id="KW-1185">Reference proteome</keyword>
<evidence type="ECO:0000313" key="3">
    <source>
        <dbReference type="Proteomes" id="UP000267251"/>
    </source>
</evidence>
<evidence type="ECO:0000313" key="2">
    <source>
        <dbReference type="EMBL" id="RKP14287.1"/>
    </source>
</evidence>
<evidence type="ECO:0000256" key="1">
    <source>
        <dbReference type="SAM" id="MobiDB-lite"/>
    </source>
</evidence>
<accession>A0A4P9Y5M8</accession>
<proteinExistence type="predicted"/>
<dbReference type="PANTHER" id="PTHR43591">
    <property type="entry name" value="METHYLTRANSFERASE"/>
    <property type="match status" value="1"/>
</dbReference>
<dbReference type="InterPro" id="IPR029063">
    <property type="entry name" value="SAM-dependent_MTases_sf"/>
</dbReference>